<proteinExistence type="predicted"/>
<protein>
    <recommendedName>
        <fullName evidence="3">Cytochrome c domain-containing protein</fullName>
    </recommendedName>
</protein>
<dbReference type="Proteomes" id="UP000319555">
    <property type="component" value="Unassembled WGS sequence"/>
</dbReference>
<dbReference type="AlphaFoldDB" id="A0A521AZ53"/>
<gene>
    <name evidence="1" type="ORF">SAMN06265380_101433</name>
</gene>
<sequence length="164" mass="18350">MNGFIQIGIAISIIVWAVPSTAQRANPHLIYEENCASCHLPHAGDFVSEKLIVSESGIVGKASGRPVIDYLKAGHGELSDEEITVLIEQFEFIQESGRLFQEKCIICHDNAAEFARQKLILRDDIVTGRYTDRDVAEFLLQHGRLDASEAQKMVEVLMRQLQVK</sequence>
<reference evidence="1 2" key="1">
    <citation type="submission" date="2017-05" db="EMBL/GenBank/DDBJ databases">
        <authorList>
            <person name="Varghese N."/>
            <person name="Submissions S."/>
        </authorList>
    </citation>
    <scope>NUCLEOTIDE SEQUENCE [LARGE SCALE GENOMIC DNA]</scope>
    <source>
        <strain evidence="1 2">DSM 28009</strain>
    </source>
</reference>
<organism evidence="1 2">
    <name type="scientific">Ruegeria faecimaris</name>
    <dbReference type="NCBI Taxonomy" id="686389"/>
    <lineage>
        <taxon>Bacteria</taxon>
        <taxon>Pseudomonadati</taxon>
        <taxon>Pseudomonadota</taxon>
        <taxon>Alphaproteobacteria</taxon>
        <taxon>Rhodobacterales</taxon>
        <taxon>Roseobacteraceae</taxon>
        <taxon>Ruegeria</taxon>
    </lineage>
</organism>
<dbReference type="OrthoDB" id="7303372at2"/>
<evidence type="ECO:0000313" key="2">
    <source>
        <dbReference type="Proteomes" id="UP000319555"/>
    </source>
</evidence>
<evidence type="ECO:0000313" key="1">
    <source>
        <dbReference type="EMBL" id="SMO40085.1"/>
    </source>
</evidence>
<accession>A0A521AZ53</accession>
<dbReference type="RefSeq" id="WP_142633569.1">
    <property type="nucleotide sequence ID" value="NZ_FXTE01000001.1"/>
</dbReference>
<keyword evidence="2" id="KW-1185">Reference proteome</keyword>
<name>A0A521AZ53_9RHOB</name>
<dbReference type="EMBL" id="FXTE01000001">
    <property type="protein sequence ID" value="SMO40085.1"/>
    <property type="molecule type" value="Genomic_DNA"/>
</dbReference>
<evidence type="ECO:0008006" key="3">
    <source>
        <dbReference type="Google" id="ProtNLM"/>
    </source>
</evidence>